<keyword evidence="3" id="KW-1185">Reference proteome</keyword>
<accession>A0A852SYI4</accession>
<evidence type="ECO:0000256" key="1">
    <source>
        <dbReference type="SAM" id="Phobius"/>
    </source>
</evidence>
<keyword evidence="1" id="KW-0812">Transmembrane</keyword>
<dbReference type="Proteomes" id="UP000589620">
    <property type="component" value="Unassembled WGS sequence"/>
</dbReference>
<evidence type="ECO:0000313" key="3">
    <source>
        <dbReference type="Proteomes" id="UP000589620"/>
    </source>
</evidence>
<proteinExistence type="predicted"/>
<dbReference type="AlphaFoldDB" id="A0A852SYI4"/>
<reference evidence="2 3" key="1">
    <citation type="submission" date="2020-07" db="EMBL/GenBank/DDBJ databases">
        <title>Sequencing the genomes of 1000 actinobacteria strains.</title>
        <authorList>
            <person name="Klenk H.-P."/>
        </authorList>
    </citation>
    <scope>NUCLEOTIDE SEQUENCE [LARGE SCALE GENOMIC DNA]</scope>
    <source>
        <strain evidence="2 3">DSM 23871</strain>
    </source>
</reference>
<comment type="caution">
    <text evidence="2">The sequence shown here is derived from an EMBL/GenBank/DDBJ whole genome shotgun (WGS) entry which is preliminary data.</text>
</comment>
<keyword evidence="1" id="KW-0472">Membrane</keyword>
<keyword evidence="1" id="KW-1133">Transmembrane helix</keyword>
<name>A0A852SYI4_9MICO</name>
<evidence type="ECO:0000313" key="2">
    <source>
        <dbReference type="EMBL" id="NYD73731.1"/>
    </source>
</evidence>
<feature type="transmembrane region" description="Helical" evidence="1">
    <location>
        <begin position="49"/>
        <end position="68"/>
    </location>
</feature>
<dbReference type="EMBL" id="JACCBJ010000001">
    <property type="protein sequence ID" value="NYD73731.1"/>
    <property type="molecule type" value="Genomic_DNA"/>
</dbReference>
<dbReference type="RefSeq" id="WP_089910330.1">
    <property type="nucleotide sequence ID" value="NZ_BAAAPX010000001.1"/>
</dbReference>
<sequence>MPTLIEEYDRDRAIRLRARWLMVGVVVAIAGVFLTGPLGVLRLVDGDGLGWLLVAAAIVFAVAAILLFRASRRAVPAQDYRITADASQQPDPEGAPIWTRKEIGWSANAIRQWNP</sequence>
<gene>
    <name evidence="2" type="ORF">BJ963_001250</name>
</gene>
<feature type="transmembrane region" description="Helical" evidence="1">
    <location>
        <begin position="20"/>
        <end position="43"/>
    </location>
</feature>
<protein>
    <submittedName>
        <fullName evidence="2">Putative membrane protein YedE/YeeE</fullName>
    </submittedName>
</protein>
<organism evidence="2 3">
    <name type="scientific">Leifsonia soli</name>
    <dbReference type="NCBI Taxonomy" id="582665"/>
    <lineage>
        <taxon>Bacteria</taxon>
        <taxon>Bacillati</taxon>
        <taxon>Actinomycetota</taxon>
        <taxon>Actinomycetes</taxon>
        <taxon>Micrococcales</taxon>
        <taxon>Microbacteriaceae</taxon>
        <taxon>Leifsonia</taxon>
    </lineage>
</organism>